<evidence type="ECO:0000256" key="5">
    <source>
        <dbReference type="ARBA" id="ARBA00023012"/>
    </source>
</evidence>
<evidence type="ECO:0000259" key="7">
    <source>
        <dbReference type="Pfam" id="PF02518"/>
    </source>
</evidence>
<keyword evidence="4" id="KW-0418">Kinase</keyword>
<evidence type="ECO:0000256" key="3">
    <source>
        <dbReference type="ARBA" id="ARBA00022679"/>
    </source>
</evidence>
<dbReference type="Gene3D" id="3.30.565.10">
    <property type="entry name" value="Histidine kinase-like ATPase, C-terminal domain"/>
    <property type="match status" value="1"/>
</dbReference>
<keyword evidence="3" id="KW-0808">Transferase</keyword>
<dbReference type="InterPro" id="IPR050482">
    <property type="entry name" value="Sensor_HK_TwoCompSys"/>
</dbReference>
<gene>
    <name evidence="8" type="ORF">GCM10025883_35970</name>
</gene>
<evidence type="ECO:0000313" key="9">
    <source>
        <dbReference type="Proteomes" id="UP001157126"/>
    </source>
</evidence>
<dbReference type="Pfam" id="PF02518">
    <property type="entry name" value="HATPase_c"/>
    <property type="match status" value="1"/>
</dbReference>
<comment type="caution">
    <text evidence="8">The sequence shown here is derived from an EMBL/GenBank/DDBJ whole genome shotgun (WGS) entry which is preliminary data.</text>
</comment>
<feature type="transmembrane region" description="Helical" evidence="6">
    <location>
        <begin position="64"/>
        <end position="86"/>
    </location>
</feature>
<dbReference type="Proteomes" id="UP001157126">
    <property type="component" value="Unassembled WGS sequence"/>
</dbReference>
<dbReference type="PANTHER" id="PTHR24421:SF10">
    <property type="entry name" value="NITRATE_NITRITE SENSOR PROTEIN NARQ"/>
    <property type="match status" value="1"/>
</dbReference>
<keyword evidence="6" id="KW-0472">Membrane</keyword>
<evidence type="ECO:0000313" key="8">
    <source>
        <dbReference type="EMBL" id="GMA41552.1"/>
    </source>
</evidence>
<comment type="catalytic activity">
    <reaction evidence="1">
        <text>ATP + protein L-histidine = ADP + protein N-phospho-L-histidine.</text>
        <dbReference type="EC" id="2.7.13.3"/>
    </reaction>
</comment>
<organism evidence="8 9">
    <name type="scientific">Mobilicoccus caccae</name>
    <dbReference type="NCBI Taxonomy" id="1859295"/>
    <lineage>
        <taxon>Bacteria</taxon>
        <taxon>Bacillati</taxon>
        <taxon>Actinomycetota</taxon>
        <taxon>Actinomycetes</taxon>
        <taxon>Micrococcales</taxon>
        <taxon>Dermatophilaceae</taxon>
        <taxon>Mobilicoccus</taxon>
    </lineage>
</organism>
<evidence type="ECO:0000256" key="6">
    <source>
        <dbReference type="SAM" id="Phobius"/>
    </source>
</evidence>
<feature type="transmembrane region" description="Helical" evidence="6">
    <location>
        <begin position="15"/>
        <end position="33"/>
    </location>
</feature>
<dbReference type="InterPro" id="IPR003594">
    <property type="entry name" value="HATPase_dom"/>
</dbReference>
<dbReference type="PANTHER" id="PTHR24421">
    <property type="entry name" value="NITRATE/NITRITE SENSOR PROTEIN NARX-RELATED"/>
    <property type="match status" value="1"/>
</dbReference>
<feature type="transmembrane region" description="Helical" evidence="6">
    <location>
        <begin position="92"/>
        <end position="109"/>
    </location>
</feature>
<evidence type="ECO:0000256" key="4">
    <source>
        <dbReference type="ARBA" id="ARBA00022777"/>
    </source>
</evidence>
<dbReference type="InterPro" id="IPR036890">
    <property type="entry name" value="HATPase_C_sf"/>
</dbReference>
<feature type="domain" description="Histidine kinase/HSP90-like ATPase" evidence="7">
    <location>
        <begin position="336"/>
        <end position="433"/>
    </location>
</feature>
<keyword evidence="6" id="KW-0812">Transmembrane</keyword>
<proteinExistence type="predicted"/>
<sequence>MRGVNVRHLVRRQDMSAFALSLPLLVVSAFLVWETNDAVWRTPALVAIAAIHLSLLLRASRPWVTLAVTGIGALALLGSPAIPATVTGLPGPLPAVLLPSAWLLGLAIYSVAAHARSYRPLAIVFGVAGAAEVTASLWNGMPWFLTPTIPEAWRLSVAGVGVLLVALAYACGRWRALAVAQQDRGREPGWGEGTYESDTAYLDHVVAQQQARTAREVHRAVLGNLDEILSRAREGRLAARRAPAIATDALAEITQQGEEAFGRVQSLLSLLDDPVDGLDDMLADDAQTTVLVQEHALSPQPQLTDLPKLIDAARGEGLAVSLGVVGERGDLPVAGQLALYRTVQEALTNTVRHAGAGAVAQVELLWAGEEVAVTIEDEVPAREAEGFEESIFTPEDYVEGRGMRVVRERLEAVGGSLEVDQLENGYRVRGVVPRELQSPLG</sequence>
<reference evidence="9" key="1">
    <citation type="journal article" date="2019" name="Int. J. Syst. Evol. Microbiol.">
        <title>The Global Catalogue of Microorganisms (GCM) 10K type strain sequencing project: providing services to taxonomists for standard genome sequencing and annotation.</title>
        <authorList>
            <consortium name="The Broad Institute Genomics Platform"/>
            <consortium name="The Broad Institute Genome Sequencing Center for Infectious Disease"/>
            <person name="Wu L."/>
            <person name="Ma J."/>
        </authorList>
    </citation>
    <scope>NUCLEOTIDE SEQUENCE [LARGE SCALE GENOMIC DNA]</scope>
    <source>
        <strain evidence="9">NBRC 113072</strain>
    </source>
</reference>
<evidence type="ECO:0000256" key="1">
    <source>
        <dbReference type="ARBA" id="ARBA00000085"/>
    </source>
</evidence>
<feature type="transmembrane region" description="Helical" evidence="6">
    <location>
        <begin position="152"/>
        <end position="172"/>
    </location>
</feature>
<keyword evidence="6" id="KW-1133">Transmembrane helix</keyword>
<dbReference type="EC" id="2.7.13.3" evidence="2"/>
<dbReference type="EMBL" id="BSUO01000001">
    <property type="protein sequence ID" value="GMA41552.1"/>
    <property type="molecule type" value="Genomic_DNA"/>
</dbReference>
<keyword evidence="5" id="KW-0902">Two-component regulatory system</keyword>
<accession>A0ABQ6IWM4</accession>
<dbReference type="CDD" id="cd16917">
    <property type="entry name" value="HATPase_UhpB-NarQ-NarX-like"/>
    <property type="match status" value="1"/>
</dbReference>
<keyword evidence="9" id="KW-1185">Reference proteome</keyword>
<protein>
    <recommendedName>
        <fullName evidence="2">histidine kinase</fullName>
        <ecNumber evidence="2">2.7.13.3</ecNumber>
    </recommendedName>
</protein>
<feature type="transmembrane region" description="Helical" evidence="6">
    <location>
        <begin position="39"/>
        <end position="57"/>
    </location>
</feature>
<name>A0ABQ6IWM4_9MICO</name>
<feature type="transmembrane region" description="Helical" evidence="6">
    <location>
        <begin position="121"/>
        <end position="140"/>
    </location>
</feature>
<evidence type="ECO:0000256" key="2">
    <source>
        <dbReference type="ARBA" id="ARBA00012438"/>
    </source>
</evidence>
<dbReference type="SUPFAM" id="SSF55874">
    <property type="entry name" value="ATPase domain of HSP90 chaperone/DNA topoisomerase II/histidine kinase"/>
    <property type="match status" value="1"/>
</dbReference>